<dbReference type="Pfam" id="PF03270">
    <property type="entry name" value="DUF269"/>
    <property type="match status" value="1"/>
</dbReference>
<dbReference type="STRING" id="36856.ATB98_04810"/>
<reference evidence="1 2" key="1">
    <citation type="submission" date="2015-11" db="EMBL/GenBank/DDBJ databases">
        <title>Ensifer anhuiense sp. nov., an effective nitrogen fixation bacterium with Glycine soja.</title>
        <authorList>
            <person name="Yan H."/>
            <person name="Chen W."/>
        </authorList>
    </citation>
    <scope>NUCLEOTIDE SEQUENCE [LARGE SCALE GENOMIC DNA]</scope>
    <source>
        <strain evidence="1 2">LMG 7837</strain>
    </source>
</reference>
<evidence type="ECO:0000313" key="1">
    <source>
        <dbReference type="EMBL" id="OAP39705.1"/>
    </source>
</evidence>
<dbReference type="InterPro" id="IPR004952">
    <property type="entry name" value="NifX-assoc_nitrogen_fix"/>
</dbReference>
<dbReference type="OrthoDB" id="9808545at2"/>
<dbReference type="AlphaFoldDB" id="A0A178XZ06"/>
<dbReference type="EMBL" id="LNQB01000089">
    <property type="protein sequence ID" value="OAP39705.1"/>
    <property type="molecule type" value="Genomic_DNA"/>
</dbReference>
<accession>A0A178XZ06</accession>
<dbReference type="Proteomes" id="UP000078507">
    <property type="component" value="Unassembled WGS sequence"/>
</dbReference>
<organism evidence="1 2">
    <name type="scientific">Sinorhizobium saheli</name>
    <dbReference type="NCBI Taxonomy" id="36856"/>
    <lineage>
        <taxon>Bacteria</taxon>
        <taxon>Pseudomonadati</taxon>
        <taxon>Pseudomonadota</taxon>
        <taxon>Alphaproteobacteria</taxon>
        <taxon>Hyphomicrobiales</taxon>
        <taxon>Rhizobiaceae</taxon>
        <taxon>Sinorhizobium/Ensifer group</taxon>
        <taxon>Sinorhizobium</taxon>
    </lineage>
</organism>
<dbReference type="PIRSF" id="PIRSF005788">
    <property type="entry name" value="NifK"/>
    <property type="match status" value="1"/>
</dbReference>
<name>A0A178XZ06_SINSA</name>
<proteinExistence type="predicted"/>
<dbReference type="RefSeq" id="WP_066877907.1">
    <property type="nucleotide sequence ID" value="NZ_LNQB01000089.1"/>
</dbReference>
<evidence type="ECO:0008006" key="3">
    <source>
        <dbReference type="Google" id="ProtNLM"/>
    </source>
</evidence>
<comment type="caution">
    <text evidence="1">The sequence shown here is derived from an EMBL/GenBank/DDBJ whole genome shotgun (WGS) entry which is preliminary data.</text>
</comment>
<protein>
    <recommendedName>
        <fullName evidence="3">Nitrogen fixation protein</fullName>
    </recommendedName>
</protein>
<dbReference type="Gene3D" id="1.10.3100.20">
    <property type="entry name" value="Protein of unknown function DUF269"/>
    <property type="match status" value="1"/>
</dbReference>
<gene>
    <name evidence="1" type="ORF">ATB98_04810</name>
</gene>
<evidence type="ECO:0000313" key="2">
    <source>
        <dbReference type="Proteomes" id="UP000078507"/>
    </source>
</evidence>
<dbReference type="NCBIfam" id="TIGR02935">
    <property type="entry name" value="NifX-associated nitrogen fixation protein"/>
    <property type="match status" value="1"/>
</dbReference>
<keyword evidence="2" id="KW-1185">Reference proteome</keyword>
<sequence>MATLSDPTVIPVLGDNKAVATPFIKCLVRLIRGQDCYGSWKEKCDADLLAYFTVPEEKRCAIPIIGDPDPGVLWRLDMFYRAVGVSVEERSGLLISRTMEINHEGFGRVLFTTRRLVVLSKTLRDVHRFGFSTLRKLAKTGAKLVNDAARVIEAYPDVARA</sequence>